<sequence length="217" mass="23721">MKLFLDSSNVAEIARAVETGLIDGVTTNPSLMLQAGEDPTEVLHSIANLFSWNASISAEVVGDTADDMLAMADDYISINPNITIKLPCTRQGLIACRELSADDISTNVTLIFTATQALLAAKSGATYVSPFVGRVCDQHWDGIDLVEEISELFVMNDVDTQILAASIREPRQVSKAFLAGADICTIPVKVFDDMYDHMLTRSGLEKFNEDWKKVMEL</sequence>
<proteinExistence type="predicted"/>
<organism evidence="1 2">
    <name type="scientific">Synechococcus phage S-SZBM1</name>
    <dbReference type="NCBI Taxonomy" id="2926475"/>
    <lineage>
        <taxon>Viruses</taxon>
        <taxon>Duplodnaviria</taxon>
        <taxon>Heunggongvirae</taxon>
        <taxon>Uroviricota</taxon>
        <taxon>Caudoviricetes</taxon>
        <taxon>Pantevenvirales</taxon>
        <taxon>Kyanoviridae</taxon>
        <taxon>Shenzhenivirus</taxon>
        <taxon>Shenzhenivirus sszbm1</taxon>
    </lineage>
</organism>
<dbReference type="EMBL" id="OL473597">
    <property type="protein sequence ID" value="UNH61242.1"/>
    <property type="molecule type" value="Genomic_DNA"/>
</dbReference>
<protein>
    <submittedName>
        <fullName evidence="1">Transaldolase-like protein</fullName>
    </submittedName>
</protein>
<name>A0AC61TSM4_9CAUD</name>
<dbReference type="Proteomes" id="UP000829362">
    <property type="component" value="Segment"/>
</dbReference>
<keyword evidence="2" id="KW-1185">Reference proteome</keyword>
<reference evidence="1" key="1">
    <citation type="submission" date="2021-11" db="EMBL/GenBank/DDBJ databases">
        <authorList>
            <person name="Rong C."/>
            <person name="Yang Y."/>
            <person name="Li S."/>
            <person name="Zhou K."/>
            <person name="Xu Y."/>
            <person name="Zhang R."/>
            <person name="Zhang Y."/>
        </authorList>
    </citation>
    <scope>NUCLEOTIDE SEQUENCE</scope>
</reference>
<gene>
    <name evidence="1" type="ORF">SSZBM1_125</name>
</gene>
<evidence type="ECO:0000313" key="1">
    <source>
        <dbReference type="EMBL" id="UNH61242.1"/>
    </source>
</evidence>
<accession>A0AC61TSM4</accession>
<evidence type="ECO:0000313" key="2">
    <source>
        <dbReference type="Proteomes" id="UP000829362"/>
    </source>
</evidence>